<accession>A0A816H224</accession>
<evidence type="ECO:0000256" key="1">
    <source>
        <dbReference type="ARBA" id="ARBA00022737"/>
    </source>
</evidence>
<dbReference type="Gene3D" id="2.60.40.10">
    <property type="entry name" value="Immunoglobulins"/>
    <property type="match status" value="3"/>
</dbReference>
<proteinExistence type="predicted"/>
<dbReference type="SUPFAM" id="SSF49265">
    <property type="entry name" value="Fibronectin type III"/>
    <property type="match status" value="2"/>
</dbReference>
<dbReference type="PROSITE" id="PS50853">
    <property type="entry name" value="FN3"/>
    <property type="match status" value="3"/>
</dbReference>
<dbReference type="InterPro" id="IPR036116">
    <property type="entry name" value="FN3_sf"/>
</dbReference>
<keyword evidence="1" id="KW-0677">Repeat</keyword>
<dbReference type="InterPro" id="IPR050991">
    <property type="entry name" value="ECM_Regulatory_Proteins"/>
</dbReference>
<dbReference type="EMBL" id="CAJNOR010015240">
    <property type="protein sequence ID" value="CAF1681677.1"/>
    <property type="molecule type" value="Genomic_DNA"/>
</dbReference>
<feature type="domain" description="Fibronectin type-III" evidence="2">
    <location>
        <begin position="294"/>
        <end position="361"/>
    </location>
</feature>
<keyword evidence="4" id="KW-1185">Reference proteome</keyword>
<sequence>MEVNEEKGVNKNACYALSCICTTPFGFQLCLQYSDTFHRILLAIETILLLIDPETVWFALMCLRTIVQYEDANEHICQSKTLVEKLRVIRDKWTTHKDIQNEAKVLWYMIHRNIQPSCPKINECLNNSADISWDISVHSWNDDELQFRILLNDQIVAQTNQTKYQLKDLQPNTMYYLQIQYITPEGENIRSDPVAFRTDDELPPSVNNLRVERTTMTAARVAWDPPDLTTCNSLRAYQIYLNDEEYGCTLDCEMTIGSLSASTTYQVDICAVSNKGKGPRATINVTTASAGDSNPAPPTYSVIGRREIFVKWQPPDVIAGRLTRYELFCNRRCIYSGTAQEHRATMLKSDTEYTMEVAAVT</sequence>
<dbReference type="PANTHER" id="PTHR46708:SF11">
    <property type="entry name" value="RECEPTOR-TYPE TYROSINE-PROTEIN PHOSPHATASE ETA-LIKE"/>
    <property type="match status" value="1"/>
</dbReference>
<dbReference type="SMART" id="SM00060">
    <property type="entry name" value="FN3"/>
    <property type="match status" value="3"/>
</dbReference>
<evidence type="ECO:0000313" key="4">
    <source>
        <dbReference type="Proteomes" id="UP000663828"/>
    </source>
</evidence>
<evidence type="ECO:0000259" key="2">
    <source>
        <dbReference type="PROSITE" id="PS50853"/>
    </source>
</evidence>
<dbReference type="InterPro" id="IPR013783">
    <property type="entry name" value="Ig-like_fold"/>
</dbReference>
<evidence type="ECO:0000313" key="3">
    <source>
        <dbReference type="EMBL" id="CAF1681677.1"/>
    </source>
</evidence>
<name>A0A816H224_ADIRI</name>
<feature type="domain" description="Fibronectin type-III" evidence="2">
    <location>
        <begin position="205"/>
        <end position="291"/>
    </location>
</feature>
<protein>
    <recommendedName>
        <fullName evidence="2">Fibronectin type-III domain-containing protein</fullName>
    </recommendedName>
</protein>
<dbReference type="CDD" id="cd00063">
    <property type="entry name" value="FN3"/>
    <property type="match status" value="3"/>
</dbReference>
<feature type="domain" description="Fibronectin type-III" evidence="2">
    <location>
        <begin position="115"/>
        <end position="201"/>
    </location>
</feature>
<dbReference type="Proteomes" id="UP000663828">
    <property type="component" value="Unassembled WGS sequence"/>
</dbReference>
<feature type="non-terminal residue" evidence="3">
    <location>
        <position position="1"/>
    </location>
</feature>
<reference evidence="3" key="1">
    <citation type="submission" date="2021-02" db="EMBL/GenBank/DDBJ databases">
        <authorList>
            <person name="Nowell W R."/>
        </authorList>
    </citation>
    <scope>NUCLEOTIDE SEQUENCE</scope>
</reference>
<dbReference type="InterPro" id="IPR003961">
    <property type="entry name" value="FN3_dom"/>
</dbReference>
<dbReference type="Pfam" id="PF00041">
    <property type="entry name" value="fn3"/>
    <property type="match status" value="2"/>
</dbReference>
<dbReference type="AlphaFoldDB" id="A0A816H224"/>
<gene>
    <name evidence="3" type="ORF">XAT740_LOCUS60700</name>
</gene>
<dbReference type="PANTHER" id="PTHR46708">
    <property type="entry name" value="TENASCIN"/>
    <property type="match status" value="1"/>
</dbReference>
<comment type="caution">
    <text evidence="3">The sequence shown here is derived from an EMBL/GenBank/DDBJ whole genome shotgun (WGS) entry which is preliminary data.</text>
</comment>
<organism evidence="3 4">
    <name type="scientific">Adineta ricciae</name>
    <name type="common">Rotifer</name>
    <dbReference type="NCBI Taxonomy" id="249248"/>
    <lineage>
        <taxon>Eukaryota</taxon>
        <taxon>Metazoa</taxon>
        <taxon>Spiralia</taxon>
        <taxon>Gnathifera</taxon>
        <taxon>Rotifera</taxon>
        <taxon>Eurotatoria</taxon>
        <taxon>Bdelloidea</taxon>
        <taxon>Adinetida</taxon>
        <taxon>Adinetidae</taxon>
        <taxon>Adineta</taxon>
    </lineage>
</organism>